<comment type="subcellular location">
    <subcellularLocation>
        <location evidence="1">Membrane</location>
        <topology evidence="1">Multi-pass membrane protein</topology>
    </subcellularLocation>
</comment>
<name>Q7SI73_EMEND</name>
<feature type="transmembrane region" description="Helical" evidence="11">
    <location>
        <begin position="281"/>
        <end position="300"/>
    </location>
</feature>
<evidence type="ECO:0000256" key="3">
    <source>
        <dbReference type="ARBA" id="ARBA00022507"/>
    </source>
</evidence>
<dbReference type="InterPro" id="IPR001499">
    <property type="entry name" value="GPCR_STE3"/>
</dbReference>
<dbReference type="EMBL" id="BK001309">
    <property type="protein sequence ID" value="DAA01795.1"/>
    <property type="molecule type" value="Genomic_DNA"/>
</dbReference>
<evidence type="ECO:0000256" key="7">
    <source>
        <dbReference type="ARBA" id="ARBA00023136"/>
    </source>
</evidence>
<feature type="transmembrane region" description="Helical" evidence="11">
    <location>
        <begin position="41"/>
        <end position="63"/>
    </location>
</feature>
<dbReference type="GO" id="GO:0004932">
    <property type="term" value="F:mating-type factor pheromone receptor activity"/>
    <property type="evidence" value="ECO:0007669"/>
    <property type="project" value="InterPro"/>
</dbReference>
<evidence type="ECO:0000256" key="4">
    <source>
        <dbReference type="ARBA" id="ARBA00022692"/>
    </source>
</evidence>
<keyword evidence="7 11" id="KW-0472">Membrane</keyword>
<keyword evidence="3" id="KW-0589">Pheromone response</keyword>
<feature type="region of interest" description="Disordered" evidence="10">
    <location>
        <begin position="327"/>
        <end position="349"/>
    </location>
</feature>
<keyword evidence="8 12" id="KW-0675">Receptor</keyword>
<reference evidence="12" key="1">
    <citation type="journal article" date="2003" name="Microbiology">
        <title>Genomics reveals sexual secrets of Aspergillus.</title>
        <authorList>
            <person name="Dyer P.S."/>
            <person name="Paoletti M."/>
            <person name="Archer D.B."/>
        </authorList>
    </citation>
    <scope>NUCLEOTIDE SEQUENCE</scope>
    <source>
        <strain evidence="12">FGSC A4</strain>
    </source>
</reference>
<dbReference type="PANTHER" id="PTHR28097">
    <property type="entry name" value="PHEROMONE A FACTOR RECEPTOR"/>
    <property type="match status" value="1"/>
</dbReference>
<organism evidence="12">
    <name type="scientific">Emericella nidulans</name>
    <name type="common">Aspergillus nidulans</name>
    <dbReference type="NCBI Taxonomy" id="162425"/>
    <lineage>
        <taxon>Eukaryota</taxon>
        <taxon>Fungi</taxon>
        <taxon>Dikarya</taxon>
        <taxon>Ascomycota</taxon>
        <taxon>Pezizomycotina</taxon>
        <taxon>Eurotiomycetes</taxon>
        <taxon>Eurotiomycetidae</taxon>
        <taxon>Eurotiales</taxon>
        <taxon>Aspergillaceae</taxon>
        <taxon>Aspergillus</taxon>
        <taxon>Aspergillus subgen. Nidulantes</taxon>
    </lineage>
</organism>
<evidence type="ECO:0000256" key="11">
    <source>
        <dbReference type="SAM" id="Phobius"/>
    </source>
</evidence>
<sequence>MDAPKTSPSAEAVVMQALSAIAVIITSSTLALHWKNRNFPAAIMMGWLILLNLFNVINAFIWPTDDVDNWWDGAGLCDIEVKMLISSYVAIPGSLVCIFRSLACVLDTSRATLVQTKRQRWITRSVEVLFCVLVPLLAAATHLIYQGNRYFIFAVSGCVSGLDRSWVSFALGYLWPLVVCVIASYYCGLLLFRLRRYRSQFNEVLRAANSGLSRSRFLRLFFLAFIMLLALTPIQAYMVYVQVKLSMPWHPFSWSLLHGPGSSWRVIERIPTGGAVYFDRWIPVASAYTAFAFFGTGRDASRMYRSFLRPFGLDCCFSPMENKTSGSFPHTSGSAGSRAHLIPGRGKAQ</sequence>
<protein>
    <submittedName>
        <fullName evidence="12">Pheromone receptor PREA</fullName>
    </submittedName>
</protein>
<evidence type="ECO:0000256" key="1">
    <source>
        <dbReference type="ARBA" id="ARBA00004141"/>
    </source>
</evidence>
<dbReference type="CDD" id="cd14966">
    <property type="entry name" value="7tmD_STE3"/>
    <property type="match status" value="1"/>
</dbReference>
<dbReference type="Pfam" id="PF02076">
    <property type="entry name" value="STE3"/>
    <property type="match status" value="1"/>
</dbReference>
<evidence type="ECO:0000313" key="12">
    <source>
        <dbReference type="EMBL" id="DAA01795.1"/>
    </source>
</evidence>
<keyword evidence="5 11" id="KW-1133">Transmembrane helix</keyword>
<accession>Q7SI73</accession>
<dbReference type="PRINTS" id="PR00899">
    <property type="entry name" value="GPCRSTE3"/>
</dbReference>
<keyword evidence="6" id="KW-0297">G-protein coupled receptor</keyword>
<feature type="transmembrane region" description="Helical" evidence="11">
    <location>
        <begin position="83"/>
        <end position="106"/>
    </location>
</feature>
<evidence type="ECO:0000256" key="6">
    <source>
        <dbReference type="ARBA" id="ARBA00023040"/>
    </source>
</evidence>
<comment type="similarity">
    <text evidence="2">Belongs to the G-protein coupled receptor 4 family.</text>
</comment>
<evidence type="ECO:0000256" key="8">
    <source>
        <dbReference type="ARBA" id="ARBA00023170"/>
    </source>
</evidence>
<feature type="transmembrane region" description="Helical" evidence="11">
    <location>
        <begin position="220"/>
        <end position="240"/>
    </location>
</feature>
<keyword evidence="9" id="KW-0807">Transducer</keyword>
<dbReference type="AlphaFoldDB" id="Q7SI73"/>
<proteinExistence type="inferred from homology"/>
<feature type="transmembrane region" description="Helical" evidence="11">
    <location>
        <begin position="165"/>
        <end position="192"/>
    </location>
</feature>
<evidence type="ECO:0000256" key="10">
    <source>
        <dbReference type="SAM" id="MobiDB-lite"/>
    </source>
</evidence>
<dbReference type="GO" id="GO:0000750">
    <property type="term" value="P:pheromone-dependent signal transduction involved in conjugation with cellular fusion"/>
    <property type="evidence" value="ECO:0007669"/>
    <property type="project" value="TreeGrafter"/>
</dbReference>
<dbReference type="PANTHER" id="PTHR28097:SF1">
    <property type="entry name" value="PHEROMONE A FACTOR RECEPTOR"/>
    <property type="match status" value="1"/>
</dbReference>
<evidence type="ECO:0000256" key="9">
    <source>
        <dbReference type="ARBA" id="ARBA00023224"/>
    </source>
</evidence>
<evidence type="ECO:0000256" key="2">
    <source>
        <dbReference type="ARBA" id="ARBA00011085"/>
    </source>
</evidence>
<evidence type="ECO:0000256" key="5">
    <source>
        <dbReference type="ARBA" id="ARBA00022989"/>
    </source>
</evidence>
<dbReference type="GO" id="GO:0005886">
    <property type="term" value="C:plasma membrane"/>
    <property type="evidence" value="ECO:0007669"/>
    <property type="project" value="TreeGrafter"/>
</dbReference>
<keyword evidence="4 11" id="KW-0812">Transmembrane</keyword>
<feature type="transmembrane region" description="Helical" evidence="11">
    <location>
        <begin position="126"/>
        <end position="145"/>
    </location>
</feature>
<gene>
    <name evidence="12" type="primary">preA</name>
</gene>
<feature type="transmembrane region" description="Helical" evidence="11">
    <location>
        <begin position="12"/>
        <end position="34"/>
    </location>
</feature>